<feature type="non-terminal residue" evidence="1">
    <location>
        <position position="44"/>
    </location>
</feature>
<name>X0YLS2_9ZZZZ</name>
<proteinExistence type="predicted"/>
<organism evidence="1">
    <name type="scientific">marine sediment metagenome</name>
    <dbReference type="NCBI Taxonomy" id="412755"/>
    <lineage>
        <taxon>unclassified sequences</taxon>
        <taxon>metagenomes</taxon>
        <taxon>ecological metagenomes</taxon>
    </lineage>
</organism>
<protein>
    <submittedName>
        <fullName evidence="1">Uncharacterized protein</fullName>
    </submittedName>
</protein>
<accession>X0YLS2</accession>
<gene>
    <name evidence="1" type="ORF">S01H1_69149</name>
</gene>
<sequence>MQNLIYKLSKENPLWSAERIRDTLLLLNYDPPCKDTIGKYMYKP</sequence>
<evidence type="ECO:0000313" key="1">
    <source>
        <dbReference type="EMBL" id="GAG37666.1"/>
    </source>
</evidence>
<reference evidence="1" key="1">
    <citation type="journal article" date="2014" name="Front. Microbiol.">
        <title>High frequency of phylogenetically diverse reductive dehalogenase-homologous genes in deep subseafloor sedimentary metagenomes.</title>
        <authorList>
            <person name="Kawai M."/>
            <person name="Futagami T."/>
            <person name="Toyoda A."/>
            <person name="Takaki Y."/>
            <person name="Nishi S."/>
            <person name="Hori S."/>
            <person name="Arai W."/>
            <person name="Tsubouchi T."/>
            <person name="Morono Y."/>
            <person name="Uchiyama I."/>
            <person name="Ito T."/>
            <person name="Fujiyama A."/>
            <person name="Inagaki F."/>
            <person name="Takami H."/>
        </authorList>
    </citation>
    <scope>NUCLEOTIDE SEQUENCE</scope>
    <source>
        <strain evidence="1">Expedition CK06-06</strain>
    </source>
</reference>
<dbReference type="EMBL" id="BARS01045888">
    <property type="protein sequence ID" value="GAG37666.1"/>
    <property type="molecule type" value="Genomic_DNA"/>
</dbReference>
<dbReference type="AlphaFoldDB" id="X0YLS2"/>
<comment type="caution">
    <text evidence="1">The sequence shown here is derived from an EMBL/GenBank/DDBJ whole genome shotgun (WGS) entry which is preliminary data.</text>
</comment>